<gene>
    <name evidence="5" type="ORF">AWB68_05804</name>
</gene>
<comment type="caution">
    <text evidence="5">The sequence shown here is derived from an EMBL/GenBank/DDBJ whole genome shotgun (WGS) entry which is preliminary data.</text>
</comment>
<dbReference type="PANTHER" id="PTHR44366">
    <property type="entry name" value="UDP-N-ACETYLGLUCOSAMINE--PEPTIDE N-ACETYLGLUCOSAMINYLTRANSFERASE 110 KDA SUBUNIT"/>
    <property type="match status" value="1"/>
</dbReference>
<dbReference type="InterPro" id="IPR013105">
    <property type="entry name" value="TPR_2"/>
</dbReference>
<dbReference type="Pfam" id="PF13432">
    <property type="entry name" value="TPR_16"/>
    <property type="match status" value="1"/>
</dbReference>
<dbReference type="AlphaFoldDB" id="A0A158KGC8"/>
<evidence type="ECO:0000256" key="4">
    <source>
        <dbReference type="SAM" id="Phobius"/>
    </source>
</evidence>
<dbReference type="EMBL" id="FCON02000090">
    <property type="protein sequence ID" value="SAL80208.1"/>
    <property type="molecule type" value="Genomic_DNA"/>
</dbReference>
<dbReference type="PANTHER" id="PTHR44366:SF1">
    <property type="entry name" value="UDP-N-ACETYLGLUCOSAMINE--PEPTIDE N-ACETYLGLUCOSAMINYLTRANSFERASE 110 KDA SUBUNIT"/>
    <property type="match status" value="1"/>
</dbReference>
<dbReference type="OrthoDB" id="8978942at2"/>
<dbReference type="InterPro" id="IPR011990">
    <property type="entry name" value="TPR-like_helical_dom_sf"/>
</dbReference>
<protein>
    <submittedName>
        <fullName evidence="5">TPR domain-containing protein</fullName>
    </submittedName>
</protein>
<feature type="repeat" description="TPR" evidence="3">
    <location>
        <begin position="367"/>
        <end position="400"/>
    </location>
</feature>
<dbReference type="InterPro" id="IPR037919">
    <property type="entry name" value="OGT"/>
</dbReference>
<dbReference type="InterPro" id="IPR019734">
    <property type="entry name" value="TPR_rpt"/>
</dbReference>
<keyword evidence="4" id="KW-1133">Transmembrane helix</keyword>
<organism evidence="5 6">
    <name type="scientific">Caballeronia choica</name>
    <dbReference type="NCBI Taxonomy" id="326476"/>
    <lineage>
        <taxon>Bacteria</taxon>
        <taxon>Pseudomonadati</taxon>
        <taxon>Pseudomonadota</taxon>
        <taxon>Betaproteobacteria</taxon>
        <taxon>Burkholderiales</taxon>
        <taxon>Burkholderiaceae</taxon>
        <taxon>Caballeronia</taxon>
    </lineage>
</organism>
<evidence type="ECO:0000256" key="1">
    <source>
        <dbReference type="ARBA" id="ARBA00022737"/>
    </source>
</evidence>
<feature type="repeat" description="TPR" evidence="3">
    <location>
        <begin position="401"/>
        <end position="434"/>
    </location>
</feature>
<keyword evidence="1" id="KW-0677">Repeat</keyword>
<sequence>MSSIQREARGVEPRLQGIIDAIRLWVSGVFRALGPILMRSLPIGLRATKWFASSPGDWTGWLFHWTCVVLGIPFCYMIATAVLTPQLFVPPIDAPQSLVKRGYTEEFLAKRVTASMDEIGRKATVSIPHEVITGNDSQPEIQVPGQELSYTSTVYFLKKVVQRPDVAVRVGITEDGDSYVAHVQVEGGSFDHREGTVKAASRDDIDAFIHDIGVEAMRLAEPNMLASYLFSAVEKTGCDRDKCDFRQVERIYDEVLKLPVPEQAEWALAGKGLILITQAHWKSAEEQSREALAMHEHSAILRTNLAVALEQQQQYDEALAEFRASAASKSRTAETLRLWGDALIHTGHPEQALKRFAEAARMRPDFTDNLHDWGEALVKLGHYDDAIKKLSRAAALNPDLAPSYIEWGRALEGKGDLRGAAYKYAQAADLDPHNQSARDFLAAVKAKETQGAGDAGKATANARPTILDNVINVSAVPAELE</sequence>
<feature type="transmembrane region" description="Helical" evidence="4">
    <location>
        <begin position="61"/>
        <end position="83"/>
    </location>
</feature>
<keyword evidence="4" id="KW-0812">Transmembrane</keyword>
<reference evidence="5" key="1">
    <citation type="submission" date="2016-01" db="EMBL/GenBank/DDBJ databases">
        <authorList>
            <person name="Peeters C."/>
        </authorList>
    </citation>
    <scope>NUCLEOTIDE SEQUENCE [LARGE SCALE GENOMIC DNA]</scope>
    <source>
        <strain evidence="5">LMG 22940</strain>
    </source>
</reference>
<name>A0A158KGC8_9BURK</name>
<dbReference type="GO" id="GO:0097363">
    <property type="term" value="F:protein O-acetylglucosaminyltransferase activity"/>
    <property type="evidence" value="ECO:0007669"/>
    <property type="project" value="TreeGrafter"/>
</dbReference>
<dbReference type="Gene3D" id="1.25.40.10">
    <property type="entry name" value="Tetratricopeptide repeat domain"/>
    <property type="match status" value="2"/>
</dbReference>
<dbReference type="RefSeq" id="WP_087647799.1">
    <property type="nucleotide sequence ID" value="NZ_FCON02000090.1"/>
</dbReference>
<keyword evidence="4" id="KW-0472">Membrane</keyword>
<dbReference type="SUPFAM" id="SSF48452">
    <property type="entry name" value="TPR-like"/>
    <property type="match status" value="1"/>
</dbReference>
<proteinExistence type="predicted"/>
<keyword evidence="6" id="KW-1185">Reference proteome</keyword>
<dbReference type="Pfam" id="PF07719">
    <property type="entry name" value="TPR_2"/>
    <property type="match status" value="1"/>
</dbReference>
<evidence type="ECO:0000256" key="3">
    <source>
        <dbReference type="PROSITE-ProRule" id="PRU00339"/>
    </source>
</evidence>
<feature type="repeat" description="TPR" evidence="3">
    <location>
        <begin position="333"/>
        <end position="366"/>
    </location>
</feature>
<evidence type="ECO:0000256" key="2">
    <source>
        <dbReference type="ARBA" id="ARBA00022803"/>
    </source>
</evidence>
<dbReference type="PROSITE" id="PS50005">
    <property type="entry name" value="TPR"/>
    <property type="match status" value="3"/>
</dbReference>
<dbReference type="GO" id="GO:0006493">
    <property type="term" value="P:protein O-linked glycosylation"/>
    <property type="evidence" value="ECO:0007669"/>
    <property type="project" value="InterPro"/>
</dbReference>
<keyword evidence="2 3" id="KW-0802">TPR repeat</keyword>
<dbReference type="SMART" id="SM00028">
    <property type="entry name" value="TPR"/>
    <property type="match status" value="5"/>
</dbReference>
<evidence type="ECO:0000313" key="6">
    <source>
        <dbReference type="Proteomes" id="UP000054770"/>
    </source>
</evidence>
<evidence type="ECO:0000313" key="5">
    <source>
        <dbReference type="EMBL" id="SAL80208.1"/>
    </source>
</evidence>
<dbReference type="Proteomes" id="UP000054770">
    <property type="component" value="Unassembled WGS sequence"/>
</dbReference>
<accession>A0A158KGC8</accession>